<dbReference type="Gene3D" id="3.40.960.10">
    <property type="entry name" value="VSR Endonuclease"/>
    <property type="match status" value="1"/>
</dbReference>
<dbReference type="CDD" id="cd01038">
    <property type="entry name" value="Endonuclease_DUF559"/>
    <property type="match status" value="1"/>
</dbReference>
<feature type="domain" description="DUF559" evidence="1">
    <location>
        <begin position="9"/>
        <end position="112"/>
    </location>
</feature>
<keyword evidence="2" id="KW-0540">Nuclease</keyword>
<protein>
    <submittedName>
        <fullName evidence="2">Endonuclease domain-containing protein</fullName>
    </submittedName>
</protein>
<keyword evidence="2" id="KW-0255">Endonuclease</keyword>
<comment type="caution">
    <text evidence="2">The sequence shown here is derived from an EMBL/GenBank/DDBJ whole genome shotgun (WGS) entry which is preliminary data.</text>
</comment>
<sequence length="134" mass="15197">MPTRDALLTSRARSLREQATGVEHKLWAKLRARQLMGAKFVRQFPAAGYIADFACREHMLIVELDGSQHFESAYDDVRTKALEAQSYTVLRFWNRDVIDNLEGVIGAIEAALLLAVQRWEERHKAGIGERAADD</sequence>
<gene>
    <name evidence="2" type="ORF">ACFOMD_14705</name>
</gene>
<dbReference type="InterPro" id="IPR007569">
    <property type="entry name" value="DUF559"/>
</dbReference>
<dbReference type="PANTHER" id="PTHR38590">
    <property type="entry name" value="BLL0828 PROTEIN"/>
    <property type="match status" value="1"/>
</dbReference>
<dbReference type="SUPFAM" id="SSF52980">
    <property type="entry name" value="Restriction endonuclease-like"/>
    <property type="match status" value="1"/>
</dbReference>
<accession>A0ABV7XCJ5</accession>
<evidence type="ECO:0000313" key="2">
    <source>
        <dbReference type="EMBL" id="MFC3713824.1"/>
    </source>
</evidence>
<dbReference type="InterPro" id="IPR047216">
    <property type="entry name" value="Endonuclease_DUF559_bact"/>
</dbReference>
<name>A0ABV7XCJ5_9SPHN</name>
<dbReference type="EMBL" id="JBHRXV010000011">
    <property type="protein sequence ID" value="MFC3713824.1"/>
    <property type="molecule type" value="Genomic_DNA"/>
</dbReference>
<keyword evidence="2" id="KW-0378">Hydrolase</keyword>
<proteinExistence type="predicted"/>
<dbReference type="InterPro" id="IPR011335">
    <property type="entry name" value="Restrct_endonuc-II-like"/>
</dbReference>
<evidence type="ECO:0000313" key="3">
    <source>
        <dbReference type="Proteomes" id="UP001595615"/>
    </source>
</evidence>
<keyword evidence="3" id="KW-1185">Reference proteome</keyword>
<organism evidence="2 3">
    <name type="scientific">Sphingoaurantiacus capsulatus</name>
    <dbReference type="NCBI Taxonomy" id="1771310"/>
    <lineage>
        <taxon>Bacteria</taxon>
        <taxon>Pseudomonadati</taxon>
        <taxon>Pseudomonadota</taxon>
        <taxon>Alphaproteobacteria</taxon>
        <taxon>Sphingomonadales</taxon>
        <taxon>Sphingosinicellaceae</taxon>
        <taxon>Sphingoaurantiacus</taxon>
    </lineage>
</organism>
<reference evidence="3" key="1">
    <citation type="journal article" date="2019" name="Int. J. Syst. Evol. Microbiol.">
        <title>The Global Catalogue of Microorganisms (GCM) 10K type strain sequencing project: providing services to taxonomists for standard genome sequencing and annotation.</title>
        <authorList>
            <consortium name="The Broad Institute Genomics Platform"/>
            <consortium name="The Broad Institute Genome Sequencing Center for Infectious Disease"/>
            <person name="Wu L."/>
            <person name="Ma J."/>
        </authorList>
    </citation>
    <scope>NUCLEOTIDE SEQUENCE [LARGE SCALE GENOMIC DNA]</scope>
    <source>
        <strain evidence="3">KCTC 42644</strain>
    </source>
</reference>
<dbReference type="Pfam" id="PF04480">
    <property type="entry name" value="DUF559"/>
    <property type="match status" value="1"/>
</dbReference>
<dbReference type="PANTHER" id="PTHR38590:SF1">
    <property type="entry name" value="BLL0828 PROTEIN"/>
    <property type="match status" value="1"/>
</dbReference>
<evidence type="ECO:0000259" key="1">
    <source>
        <dbReference type="Pfam" id="PF04480"/>
    </source>
</evidence>
<dbReference type="Proteomes" id="UP001595615">
    <property type="component" value="Unassembled WGS sequence"/>
</dbReference>
<dbReference type="RefSeq" id="WP_380862693.1">
    <property type="nucleotide sequence ID" value="NZ_JBHRXV010000011.1"/>
</dbReference>
<dbReference type="GO" id="GO:0004519">
    <property type="term" value="F:endonuclease activity"/>
    <property type="evidence" value="ECO:0007669"/>
    <property type="project" value="UniProtKB-KW"/>
</dbReference>